<name>A0A217EGF5_9GAMM</name>
<evidence type="ECO:0008006" key="4">
    <source>
        <dbReference type="Google" id="ProtNLM"/>
    </source>
</evidence>
<feature type="compositionally biased region" description="Basic and acidic residues" evidence="1">
    <location>
        <begin position="246"/>
        <end position="283"/>
    </location>
</feature>
<dbReference type="OrthoDB" id="6713201at2"/>
<gene>
    <name evidence="2" type="ORF">SAMN05444584_1379</name>
</gene>
<organism evidence="2 3">
    <name type="scientific">Acinetobacter apis</name>
    <dbReference type="NCBI Taxonomy" id="1229165"/>
    <lineage>
        <taxon>Bacteria</taxon>
        <taxon>Pseudomonadati</taxon>
        <taxon>Pseudomonadota</taxon>
        <taxon>Gammaproteobacteria</taxon>
        <taxon>Moraxellales</taxon>
        <taxon>Moraxellaceae</taxon>
        <taxon>Acinetobacter</taxon>
    </lineage>
</organism>
<feature type="region of interest" description="Disordered" evidence="1">
    <location>
        <begin position="27"/>
        <end position="59"/>
    </location>
</feature>
<dbReference type="Proteomes" id="UP000243463">
    <property type="component" value="Unassembled WGS sequence"/>
</dbReference>
<keyword evidence="3" id="KW-1185">Reference proteome</keyword>
<feature type="compositionally biased region" description="Polar residues" evidence="1">
    <location>
        <begin position="328"/>
        <end position="339"/>
    </location>
</feature>
<reference evidence="3" key="1">
    <citation type="submission" date="2017-06" db="EMBL/GenBank/DDBJ databases">
        <authorList>
            <person name="Varghese N."/>
            <person name="Submissions S."/>
        </authorList>
    </citation>
    <scope>NUCLEOTIDE SEQUENCE [LARGE SCALE GENOMIC DNA]</scope>
    <source>
        <strain evidence="3">ANC 5114</strain>
    </source>
</reference>
<feature type="compositionally biased region" description="Low complexity" evidence="1">
    <location>
        <begin position="284"/>
        <end position="294"/>
    </location>
</feature>
<feature type="region of interest" description="Disordered" evidence="1">
    <location>
        <begin position="152"/>
        <end position="374"/>
    </location>
</feature>
<dbReference type="RefSeq" id="WP_143218772.1">
    <property type="nucleotide sequence ID" value="NZ_FZLN01000002.1"/>
</dbReference>
<evidence type="ECO:0000313" key="3">
    <source>
        <dbReference type="Proteomes" id="UP000243463"/>
    </source>
</evidence>
<feature type="compositionally biased region" description="Basic and acidic residues" evidence="1">
    <location>
        <begin position="316"/>
        <end position="327"/>
    </location>
</feature>
<protein>
    <recommendedName>
        <fullName evidence="4">FimV domain-containing protein</fullName>
    </recommendedName>
</protein>
<dbReference type="Gene3D" id="1.20.58.2200">
    <property type="match status" value="1"/>
</dbReference>
<accession>A0A217EGF5</accession>
<feature type="compositionally biased region" description="Basic and acidic residues" evidence="1">
    <location>
        <begin position="295"/>
        <end position="307"/>
    </location>
</feature>
<sequence length="437" mass="48519">MLTYILPLVLLLLIAIVVVMKKRGNTQKPQKGKAKEASSSAAKAEETQAVEKQQKEDAAIQKENEKQFQTIQSLMAQEQFYDAEALINQSLNRDHKQGHLYSLLLEIYQKQDNQLAINQILNDLRTLQMFDTLREIENKIAAKKAAEEKEAQQKAVQAAKEKQQAEKEQAERKRAQKAAEPAPVVAPVVEQTAPAESKPDTEKSVEETSASEKQAVQEKTTEQERSSNFEPLEFPSSSNTTTASELESHSSSEKQAEKEAPAAQQHDQEHVLEFEFDAPKAETKPQAQPAPVAAEPKKDEQDAHFIDFDFGGQSQSEKKDAEVEQPVKTETTSHGQSFELQFDQPAEAAPTASVTPPAENEKADESPAITPAETDHLFLAFPELSEVSENALNIKLAKQYIDMGEFARASDLLTDPHQSFTAEEQTEVDQLLNKIAS</sequence>
<feature type="compositionally biased region" description="Basic and acidic residues" evidence="1">
    <location>
        <begin position="197"/>
        <end position="206"/>
    </location>
</feature>
<feature type="compositionally biased region" description="Low complexity" evidence="1">
    <location>
        <begin position="178"/>
        <end position="196"/>
    </location>
</feature>
<feature type="compositionally biased region" description="Polar residues" evidence="1">
    <location>
        <begin position="235"/>
        <end position="245"/>
    </location>
</feature>
<evidence type="ECO:0000313" key="2">
    <source>
        <dbReference type="EMBL" id="SNQ29427.1"/>
    </source>
</evidence>
<proteinExistence type="predicted"/>
<dbReference type="AlphaFoldDB" id="A0A217EGF5"/>
<feature type="compositionally biased region" description="Basic and acidic residues" evidence="1">
    <location>
        <begin position="159"/>
        <end position="173"/>
    </location>
</feature>
<feature type="compositionally biased region" description="Basic and acidic residues" evidence="1">
    <location>
        <begin position="215"/>
        <end position="227"/>
    </location>
</feature>
<evidence type="ECO:0000256" key="1">
    <source>
        <dbReference type="SAM" id="MobiDB-lite"/>
    </source>
</evidence>
<dbReference type="EMBL" id="FZLN01000002">
    <property type="protein sequence ID" value="SNQ29427.1"/>
    <property type="molecule type" value="Genomic_DNA"/>
</dbReference>
<dbReference type="InterPro" id="IPR038440">
    <property type="entry name" value="FimV_C_sf"/>
</dbReference>